<dbReference type="Proteomes" id="UP000247810">
    <property type="component" value="Unassembled WGS sequence"/>
</dbReference>
<protein>
    <submittedName>
        <fullName evidence="1">Uncharacterized protein</fullName>
    </submittedName>
</protein>
<dbReference type="PANTHER" id="PTHR21310:SF37">
    <property type="entry name" value="AMINOGLYCOSIDE PHOSPHOTRANSFERASE DOMAIN-CONTAINING PROTEIN"/>
    <property type="match status" value="1"/>
</dbReference>
<dbReference type="STRING" id="1448320.A0A319D6A1"/>
<gene>
    <name evidence="1" type="ORF">BO71DRAFT_485105</name>
</gene>
<sequence>MSATTPPETTTLPLLRGNSISLEDALDEDENILRRLDYPQQQKVFGAYLTSRKTDIEALVCFHLRVNSCQVADESDWLYGSYNVCISVSLPSDDRVLVRIPLPYKVGEIESPGNVNEKLRCEVATYIWIRQNCPTVSIPSLYGFGFPNGPVQVRSWLGLPTCPYVATSHRGALSTGYMIISFVTQGRMLSETFAEYLLDDQTRRLNLFNDLTKIILSLKQRQLPSIGSLTFEDDGSIHPKNRPLTLQIQSLENEGIPPIPRETTYQSIEPYLLDLLQCHDNRIHYQPNSIHNLKDGREQFAALTMMRGLLHQFVSRQYRNGPFVLTLTDLHPSNIFVDDNWHITSLIDLEWACSLPIEMQTAPYWLSGCAIDTTPQGPHLNRFTKFMTEYINAFTQQEAYFEAFGIFKPLTPKGLLRVFNQHIQRRFCEEHCTQSIFDRIVSPYWGIDAEGLI</sequence>
<dbReference type="OrthoDB" id="3645574at2759"/>
<dbReference type="VEuPathDB" id="FungiDB:BO71DRAFT_485105"/>
<name>A0A319D6A1_9EURO</name>
<dbReference type="PANTHER" id="PTHR21310">
    <property type="entry name" value="AMINOGLYCOSIDE PHOSPHOTRANSFERASE-RELATED-RELATED"/>
    <property type="match status" value="1"/>
</dbReference>
<evidence type="ECO:0000313" key="1">
    <source>
        <dbReference type="EMBL" id="PYH92804.1"/>
    </source>
</evidence>
<dbReference type="InterPro" id="IPR051678">
    <property type="entry name" value="AGP_Transferase"/>
</dbReference>
<dbReference type="InterPro" id="IPR011009">
    <property type="entry name" value="Kinase-like_dom_sf"/>
</dbReference>
<reference evidence="1 2" key="1">
    <citation type="submission" date="2018-02" db="EMBL/GenBank/DDBJ databases">
        <title>The genomes of Aspergillus section Nigri reveals drivers in fungal speciation.</title>
        <authorList>
            <consortium name="DOE Joint Genome Institute"/>
            <person name="Vesth T.C."/>
            <person name="Nybo J."/>
            <person name="Theobald S."/>
            <person name="Brandl J."/>
            <person name="Frisvad J.C."/>
            <person name="Nielsen K.F."/>
            <person name="Lyhne E.K."/>
            <person name="Kogle M.E."/>
            <person name="Kuo A."/>
            <person name="Riley R."/>
            <person name="Clum A."/>
            <person name="Nolan M."/>
            <person name="Lipzen A."/>
            <person name="Salamov A."/>
            <person name="Henrissat B."/>
            <person name="Wiebenga A."/>
            <person name="De vries R.P."/>
            <person name="Grigoriev I.V."/>
            <person name="Mortensen U.H."/>
            <person name="Andersen M.R."/>
            <person name="Baker S.E."/>
        </authorList>
    </citation>
    <scope>NUCLEOTIDE SEQUENCE [LARGE SCALE GENOMIC DNA]</scope>
    <source>
        <strain evidence="1 2">CBS 707.79</strain>
    </source>
</reference>
<dbReference type="EMBL" id="KZ825906">
    <property type="protein sequence ID" value="PYH92804.1"/>
    <property type="molecule type" value="Genomic_DNA"/>
</dbReference>
<organism evidence="1 2">
    <name type="scientific">Aspergillus ellipticus CBS 707.79</name>
    <dbReference type="NCBI Taxonomy" id="1448320"/>
    <lineage>
        <taxon>Eukaryota</taxon>
        <taxon>Fungi</taxon>
        <taxon>Dikarya</taxon>
        <taxon>Ascomycota</taxon>
        <taxon>Pezizomycotina</taxon>
        <taxon>Eurotiomycetes</taxon>
        <taxon>Eurotiomycetidae</taxon>
        <taxon>Eurotiales</taxon>
        <taxon>Aspergillaceae</taxon>
        <taxon>Aspergillus</taxon>
        <taxon>Aspergillus subgen. Circumdati</taxon>
    </lineage>
</organism>
<keyword evidence="2" id="KW-1185">Reference proteome</keyword>
<proteinExistence type="predicted"/>
<evidence type="ECO:0000313" key="2">
    <source>
        <dbReference type="Proteomes" id="UP000247810"/>
    </source>
</evidence>
<accession>A0A319D6A1</accession>
<dbReference type="AlphaFoldDB" id="A0A319D6A1"/>
<dbReference type="SUPFAM" id="SSF56112">
    <property type="entry name" value="Protein kinase-like (PK-like)"/>
    <property type="match status" value="1"/>
</dbReference>